<organism evidence="6 7">
    <name type="scientific">Armillaria gallica</name>
    <name type="common">Bulbous honey fungus</name>
    <name type="synonym">Armillaria bulbosa</name>
    <dbReference type="NCBI Taxonomy" id="47427"/>
    <lineage>
        <taxon>Eukaryota</taxon>
        <taxon>Fungi</taxon>
        <taxon>Dikarya</taxon>
        <taxon>Basidiomycota</taxon>
        <taxon>Agaricomycotina</taxon>
        <taxon>Agaricomycetes</taxon>
        <taxon>Agaricomycetidae</taxon>
        <taxon>Agaricales</taxon>
        <taxon>Marasmiineae</taxon>
        <taxon>Physalacriaceae</taxon>
        <taxon>Armillaria</taxon>
    </lineage>
</organism>
<feature type="region of interest" description="Disordered" evidence="3">
    <location>
        <begin position="1045"/>
        <end position="1106"/>
    </location>
</feature>
<feature type="transmembrane region" description="Helical" evidence="4">
    <location>
        <begin position="64"/>
        <end position="82"/>
    </location>
</feature>
<proteinExistence type="predicted"/>
<evidence type="ECO:0000256" key="2">
    <source>
        <dbReference type="PROSITE-ProRule" id="PRU00176"/>
    </source>
</evidence>
<name>A0A2H3CWQ8_ARMGA</name>
<reference evidence="7" key="1">
    <citation type="journal article" date="2017" name="Nat. Ecol. Evol.">
        <title>Genome expansion and lineage-specific genetic innovations in the forest pathogenic fungi Armillaria.</title>
        <authorList>
            <person name="Sipos G."/>
            <person name="Prasanna A.N."/>
            <person name="Walter M.C."/>
            <person name="O'Connor E."/>
            <person name="Balint B."/>
            <person name="Krizsan K."/>
            <person name="Kiss B."/>
            <person name="Hess J."/>
            <person name="Varga T."/>
            <person name="Slot J."/>
            <person name="Riley R."/>
            <person name="Boka B."/>
            <person name="Rigling D."/>
            <person name="Barry K."/>
            <person name="Lee J."/>
            <person name="Mihaltcheva S."/>
            <person name="LaButti K."/>
            <person name="Lipzen A."/>
            <person name="Waldron R."/>
            <person name="Moloney N.M."/>
            <person name="Sperisen C."/>
            <person name="Kredics L."/>
            <person name="Vagvoelgyi C."/>
            <person name="Patrignani A."/>
            <person name="Fitzpatrick D."/>
            <person name="Nagy I."/>
            <person name="Doyle S."/>
            <person name="Anderson J.B."/>
            <person name="Grigoriev I.V."/>
            <person name="Gueldener U."/>
            <person name="Muensterkoetter M."/>
            <person name="Nagy L.G."/>
        </authorList>
    </citation>
    <scope>NUCLEOTIDE SEQUENCE [LARGE SCALE GENOMIC DNA]</scope>
    <source>
        <strain evidence="7">Ar21-2</strain>
    </source>
</reference>
<feature type="compositionally biased region" description="Basic and acidic residues" evidence="3">
    <location>
        <begin position="1156"/>
        <end position="1168"/>
    </location>
</feature>
<feature type="compositionally biased region" description="Low complexity" evidence="3">
    <location>
        <begin position="1057"/>
        <end position="1070"/>
    </location>
</feature>
<dbReference type="OMA" id="GSQSGHE"/>
<dbReference type="AlphaFoldDB" id="A0A2H3CWQ8"/>
<accession>A0A2H3CWQ8</accession>
<dbReference type="EMBL" id="KZ293712">
    <property type="protein sequence ID" value="PBK82898.1"/>
    <property type="molecule type" value="Genomic_DNA"/>
</dbReference>
<dbReference type="Proteomes" id="UP000217790">
    <property type="component" value="Unassembled WGS sequence"/>
</dbReference>
<dbReference type="Gene3D" id="3.30.70.330">
    <property type="match status" value="2"/>
</dbReference>
<feature type="region of interest" description="Disordered" evidence="3">
    <location>
        <begin position="1149"/>
        <end position="1170"/>
    </location>
</feature>
<dbReference type="SUPFAM" id="SSF54928">
    <property type="entry name" value="RNA-binding domain, RBD"/>
    <property type="match status" value="1"/>
</dbReference>
<keyword evidence="4" id="KW-1133">Transmembrane helix</keyword>
<keyword evidence="1 2" id="KW-0694">RNA-binding</keyword>
<dbReference type="PANTHER" id="PTHR10501">
    <property type="entry name" value="U1 SMALL NUCLEAR RIBONUCLEOPROTEIN A/U2 SMALL NUCLEAR RIBONUCLEOPROTEIN B"/>
    <property type="match status" value="1"/>
</dbReference>
<feature type="compositionally biased region" description="Polar residues" evidence="3">
    <location>
        <begin position="795"/>
        <end position="813"/>
    </location>
</feature>
<dbReference type="InterPro" id="IPR035979">
    <property type="entry name" value="RBD_domain_sf"/>
</dbReference>
<keyword evidence="7" id="KW-1185">Reference proteome</keyword>
<dbReference type="Pfam" id="PF00076">
    <property type="entry name" value="RRM_1"/>
    <property type="match status" value="1"/>
</dbReference>
<dbReference type="InParanoid" id="A0A2H3CWQ8"/>
<feature type="region of interest" description="Disordered" evidence="3">
    <location>
        <begin position="757"/>
        <end position="956"/>
    </location>
</feature>
<dbReference type="SMART" id="SM00360">
    <property type="entry name" value="RRM"/>
    <property type="match status" value="2"/>
</dbReference>
<feature type="compositionally biased region" description="Basic and acidic residues" evidence="3">
    <location>
        <begin position="1076"/>
        <end position="1087"/>
    </location>
</feature>
<protein>
    <recommendedName>
        <fullName evidence="5">RRM domain-containing protein</fullName>
    </recommendedName>
</protein>
<dbReference type="InterPro" id="IPR012677">
    <property type="entry name" value="Nucleotide-bd_a/b_plait_sf"/>
</dbReference>
<dbReference type="OrthoDB" id="431169at2759"/>
<keyword evidence="4" id="KW-0472">Membrane</keyword>
<feature type="region of interest" description="Disordered" evidence="3">
    <location>
        <begin position="150"/>
        <end position="181"/>
    </location>
</feature>
<feature type="compositionally biased region" description="Polar residues" evidence="3">
    <location>
        <begin position="947"/>
        <end position="956"/>
    </location>
</feature>
<evidence type="ECO:0000313" key="6">
    <source>
        <dbReference type="EMBL" id="PBK82898.1"/>
    </source>
</evidence>
<keyword evidence="4" id="KW-0812">Transmembrane</keyword>
<dbReference type="PROSITE" id="PS50102">
    <property type="entry name" value="RRM"/>
    <property type="match status" value="1"/>
</dbReference>
<feature type="compositionally biased region" description="Low complexity" evidence="3">
    <location>
        <begin position="828"/>
        <end position="862"/>
    </location>
</feature>
<gene>
    <name evidence="6" type="ORF">ARMGADRAFT_1090003</name>
</gene>
<evidence type="ECO:0000259" key="5">
    <source>
        <dbReference type="PROSITE" id="PS50102"/>
    </source>
</evidence>
<evidence type="ECO:0000256" key="1">
    <source>
        <dbReference type="ARBA" id="ARBA00022884"/>
    </source>
</evidence>
<feature type="compositionally biased region" description="Polar residues" evidence="3">
    <location>
        <begin position="766"/>
        <end position="776"/>
    </location>
</feature>
<feature type="compositionally biased region" description="Low complexity" evidence="3">
    <location>
        <begin position="935"/>
        <end position="945"/>
    </location>
</feature>
<evidence type="ECO:0000256" key="4">
    <source>
        <dbReference type="SAM" id="Phobius"/>
    </source>
</evidence>
<feature type="compositionally biased region" description="Low complexity" evidence="3">
    <location>
        <begin position="889"/>
        <end position="907"/>
    </location>
</feature>
<feature type="compositionally biased region" description="Low complexity" evidence="3">
    <location>
        <begin position="162"/>
        <end position="180"/>
    </location>
</feature>
<sequence length="1191" mass="126509">MDGNGKKRNPEGKFGLVRLLPSNPSPSSIAHIPLSPTQFRRRRRQRPQTPFAYRRHRAQRRRRHSALLFFAVVGPNLALYASRIPYTAPIVHPIAAHSSFIFTPSLPIFVTSHYLPILASSTPLLPTSAHQADEDFINKSLLDSLDAQADAEPIASSDSDHAAGPSYGSASNSSSEGSSSVPYHMHIQSQQSIVSRSDSPPDNGAHIMLHHIQSQETLYNLQPSQNGMYTTSHTNHIHPNSDYAVDIDPQKQLASKINDGPPSFRSPFSGFTSAARSRHHNAPSMLTSPTSYRESSTFYPSAADMYPQQMTSPTHVHMQPFEPRGSFDFSGSQTVNGVPKASFNVVDHQFTNGHSSLLPPHKSQPHSQQSQLNGYGSQYMNGIHLSSQTPYGPHIPSGPATSLVNGNVVGGAAGSTVLSGAGSMLINSSSVPSGPLQQQEDISTIFVVGFPDDMQEREFQNMFTFSPGFEAATLKIPNKEYTSYGGINGVGTAGLRTTAGSNYAQAFNGSNDPYNLVTVNQGGVVVDGGRDGMSSWPAPSVDDSGSGQFMSGGGLSMPPRKQIIGFAKFRTREEALSARDLLQGRRVDIEKGAVLKAEMAKKNLHTKRGVGPIPSGLGGAGASANAISQGMIGVGAPGMNGLQTSLISGTGSGLLGGVGSNDMYGIGPEALNIREREYSSGPLRPQWREHVTDMNGAIRDGREEEERKRERDVAALNAMGLGPTHRSAPERDDDVREWKRREKEMRLRTGNVTAYDAFHSVPPGISRQSSTNTGLLSSGELPTAPGGPSPVSGGNAYQMTSLGSLQSFQQQPDDISVGPWDNVRRTGSSAIPIRPPSSSQRSSSPTDPSSVSGSSVPFSEGPRPYSPSREAFVASSLHDPTEPRSQTDSRSSSANGGSQSGRSSGNAITDEDMSRAVGSLDVGTHQGNTSPQLPSPASGASSGGSTRNGVDQNPPINTLYVGNLPISPLPLGDALEEALRDLFSTQPGFRRLSFKQKNSGPMCFVEFEDVNHAAKALNELYGHPLGGLVKGGGIRLSYSKNPLGVRTPTSATGGGSMLQQQQQSQPYSGGAYNCQGDERPSVSKRDAALSPPPHHSHGYLSSPPPPRFFSNSPSSVAFGGSASSRTGSYGYALTSSATSGSSAFSPFGVSPSMHNIPDHSLPDQQQDHHSHHFIPRALSPSVHSIEPARAV</sequence>
<feature type="domain" description="RRM" evidence="5">
    <location>
        <begin position="957"/>
        <end position="1041"/>
    </location>
</feature>
<dbReference type="InterPro" id="IPR000504">
    <property type="entry name" value="RRM_dom"/>
</dbReference>
<dbReference type="STRING" id="47427.A0A2H3CWQ8"/>
<dbReference type="GO" id="GO:0003723">
    <property type="term" value="F:RNA binding"/>
    <property type="evidence" value="ECO:0007669"/>
    <property type="project" value="UniProtKB-UniRule"/>
</dbReference>
<evidence type="ECO:0000256" key="3">
    <source>
        <dbReference type="SAM" id="MobiDB-lite"/>
    </source>
</evidence>
<evidence type="ECO:0000313" key="7">
    <source>
        <dbReference type="Proteomes" id="UP000217790"/>
    </source>
</evidence>